<proteinExistence type="predicted"/>
<keyword evidence="2" id="KW-1185">Reference proteome</keyword>
<reference evidence="2" key="1">
    <citation type="submission" date="2016-11" db="EMBL/GenBank/DDBJ databases">
        <authorList>
            <person name="Varghese N."/>
            <person name="Submissions S."/>
        </authorList>
    </citation>
    <scope>NUCLEOTIDE SEQUENCE [LARGE SCALE GENOMIC DNA]</scope>
    <source>
        <strain evidence="2">DSM 17456</strain>
    </source>
</reference>
<dbReference type="EMBL" id="FSRG01000003">
    <property type="protein sequence ID" value="SIN69354.1"/>
    <property type="molecule type" value="Genomic_DNA"/>
</dbReference>
<evidence type="ECO:0000313" key="2">
    <source>
        <dbReference type="Proteomes" id="UP000184694"/>
    </source>
</evidence>
<dbReference type="Proteomes" id="UP000184694">
    <property type="component" value="Unassembled WGS sequence"/>
</dbReference>
<sequence>MIFVVSACAACPFYLSDNGGNCSGRFPELKVVDVDPESAKPEWCPINGSALRVTESASNNTGLPAIAVDECDECPFFFKNEKRRCNIANPKGRPILTDGERPVWCVLRKEVVVIRGS</sequence>
<dbReference type="STRING" id="1121457.SAMN02745161_0079"/>
<dbReference type="OrthoDB" id="5464982at2"/>
<dbReference type="AlphaFoldDB" id="A0A1N6DFD8"/>
<accession>A0A1N6DFD8</accession>
<evidence type="ECO:0000313" key="1">
    <source>
        <dbReference type="EMBL" id="SIN69354.1"/>
    </source>
</evidence>
<name>A0A1N6DFD8_9BACT</name>
<gene>
    <name evidence="1" type="ORF">SAMN02745161_0079</name>
</gene>
<dbReference type="RefSeq" id="WP_074214989.1">
    <property type="nucleotide sequence ID" value="NZ_FSRG01000003.1"/>
</dbReference>
<protein>
    <submittedName>
        <fullName evidence="1">Uncharacterized protein</fullName>
    </submittedName>
</protein>
<organism evidence="1 2">
    <name type="scientific">Halodesulfovibrio marinisediminis DSM 17456</name>
    <dbReference type="NCBI Taxonomy" id="1121457"/>
    <lineage>
        <taxon>Bacteria</taxon>
        <taxon>Pseudomonadati</taxon>
        <taxon>Thermodesulfobacteriota</taxon>
        <taxon>Desulfovibrionia</taxon>
        <taxon>Desulfovibrionales</taxon>
        <taxon>Desulfovibrionaceae</taxon>
        <taxon>Halodesulfovibrio</taxon>
    </lineage>
</organism>